<evidence type="ECO:0000313" key="3">
    <source>
        <dbReference type="EMBL" id="GAA3966465.1"/>
    </source>
</evidence>
<dbReference type="EMBL" id="BAAAZW010000009">
    <property type="protein sequence ID" value="GAA3966465.1"/>
    <property type="molecule type" value="Genomic_DNA"/>
</dbReference>
<protein>
    <recommendedName>
        <fullName evidence="5">LapA family protein</fullName>
    </recommendedName>
</protein>
<name>A0ABP7PL96_9ACTN</name>
<keyword evidence="2" id="KW-1133">Transmembrane helix</keyword>
<evidence type="ECO:0000256" key="1">
    <source>
        <dbReference type="SAM" id="MobiDB-lite"/>
    </source>
</evidence>
<evidence type="ECO:0000313" key="4">
    <source>
        <dbReference type="Proteomes" id="UP001418444"/>
    </source>
</evidence>
<feature type="region of interest" description="Disordered" evidence="1">
    <location>
        <begin position="73"/>
        <end position="98"/>
    </location>
</feature>
<keyword evidence="2" id="KW-0472">Membrane</keyword>
<dbReference type="Proteomes" id="UP001418444">
    <property type="component" value="Unassembled WGS sequence"/>
</dbReference>
<evidence type="ECO:0000256" key="2">
    <source>
        <dbReference type="SAM" id="Phobius"/>
    </source>
</evidence>
<feature type="compositionally biased region" description="Basic and acidic residues" evidence="1">
    <location>
        <begin position="82"/>
        <end position="98"/>
    </location>
</feature>
<proteinExistence type="predicted"/>
<feature type="transmembrane region" description="Helical" evidence="2">
    <location>
        <begin position="50"/>
        <end position="72"/>
    </location>
</feature>
<accession>A0ABP7PL96</accession>
<comment type="caution">
    <text evidence="3">The sequence shown here is derived from an EMBL/GenBank/DDBJ whole genome shotgun (WGS) entry which is preliminary data.</text>
</comment>
<sequence>MIIILGVVILVAAVVIATVGVLTNDGGTHALPTDSFSVFGYHVTGSTGTLFLYGVVLGAIAMLGLAMILAGARRSSRRGSRARRDLKQSDQRVESLSQDRDELIAQHADTATSPDAPTGRRYFRRRWHNATG</sequence>
<evidence type="ECO:0008006" key="5">
    <source>
        <dbReference type="Google" id="ProtNLM"/>
    </source>
</evidence>
<gene>
    <name evidence="3" type="ORF">GCM10022231_29180</name>
</gene>
<reference evidence="4" key="1">
    <citation type="journal article" date="2019" name="Int. J. Syst. Evol. Microbiol.">
        <title>The Global Catalogue of Microorganisms (GCM) 10K type strain sequencing project: providing services to taxonomists for standard genome sequencing and annotation.</title>
        <authorList>
            <consortium name="The Broad Institute Genomics Platform"/>
            <consortium name="The Broad Institute Genome Sequencing Center for Infectious Disease"/>
            <person name="Wu L."/>
            <person name="Ma J."/>
        </authorList>
    </citation>
    <scope>NUCLEOTIDE SEQUENCE [LARGE SCALE GENOMIC DNA]</scope>
    <source>
        <strain evidence="4">JCM 16923</strain>
    </source>
</reference>
<keyword evidence="2" id="KW-0812">Transmembrane</keyword>
<keyword evidence="4" id="KW-1185">Reference proteome</keyword>
<organism evidence="3 4">
    <name type="scientific">Gordonia caeni</name>
    <dbReference type="NCBI Taxonomy" id="1007097"/>
    <lineage>
        <taxon>Bacteria</taxon>
        <taxon>Bacillati</taxon>
        <taxon>Actinomycetota</taxon>
        <taxon>Actinomycetes</taxon>
        <taxon>Mycobacteriales</taxon>
        <taxon>Gordoniaceae</taxon>
        <taxon>Gordonia</taxon>
    </lineage>
</organism>
<dbReference type="RefSeq" id="WP_344785053.1">
    <property type="nucleotide sequence ID" value="NZ_BAAAZW010000009.1"/>
</dbReference>